<dbReference type="CDD" id="cd06581">
    <property type="entry name" value="TM_PBP1_LivM_like"/>
    <property type="match status" value="1"/>
</dbReference>
<feature type="transmembrane region" description="Helical" evidence="6">
    <location>
        <begin position="396"/>
        <end position="414"/>
    </location>
</feature>
<dbReference type="GO" id="GO:0005886">
    <property type="term" value="C:plasma membrane"/>
    <property type="evidence" value="ECO:0007669"/>
    <property type="project" value="UniProtKB-SubCell"/>
</dbReference>
<dbReference type="Proteomes" id="UP000258927">
    <property type="component" value="Chromosome"/>
</dbReference>
<dbReference type="KEGG" id="mmyr:MXMO3_00480"/>
<reference evidence="7 8" key="1">
    <citation type="submission" date="2017-05" db="EMBL/GenBank/DDBJ databases">
        <title>Genome Analysis of Maritalea myrionectae HL2708#5.</title>
        <authorList>
            <consortium name="Cotde Inc.-PKNU"/>
            <person name="Jang D."/>
            <person name="Oh H.-M."/>
        </authorList>
    </citation>
    <scope>NUCLEOTIDE SEQUENCE [LARGE SCALE GENOMIC DNA]</scope>
    <source>
        <strain evidence="7 8">HL2708#5</strain>
    </source>
</reference>
<evidence type="ECO:0000313" key="7">
    <source>
        <dbReference type="EMBL" id="AVX03026.1"/>
    </source>
</evidence>
<feature type="transmembrane region" description="Helical" evidence="6">
    <location>
        <begin position="330"/>
        <end position="349"/>
    </location>
</feature>
<keyword evidence="5 6" id="KW-0472">Membrane</keyword>
<dbReference type="PANTHER" id="PTHR30482:SF10">
    <property type="entry name" value="HIGH-AFFINITY BRANCHED-CHAIN AMINO ACID TRANSPORT PROTEIN BRAE"/>
    <property type="match status" value="1"/>
</dbReference>
<keyword evidence="8" id="KW-1185">Reference proteome</keyword>
<feature type="transmembrane region" description="Helical" evidence="6">
    <location>
        <begin position="29"/>
        <end position="46"/>
    </location>
</feature>
<accession>A0A2R4MAX6</accession>
<protein>
    <submittedName>
        <fullName evidence="7">High-affinity branched-chain amino acid transport system permease protein BraE</fullName>
    </submittedName>
</protein>
<evidence type="ECO:0000256" key="2">
    <source>
        <dbReference type="ARBA" id="ARBA00022475"/>
    </source>
</evidence>
<feature type="transmembrane region" description="Helical" evidence="6">
    <location>
        <begin position="300"/>
        <end position="318"/>
    </location>
</feature>
<dbReference type="AlphaFoldDB" id="A0A2R4MAX6"/>
<dbReference type="STRING" id="1122213.GCA_000423365_03192"/>
<proteinExistence type="predicted"/>
<evidence type="ECO:0000313" key="8">
    <source>
        <dbReference type="Proteomes" id="UP000258927"/>
    </source>
</evidence>
<feature type="transmembrane region" description="Helical" evidence="6">
    <location>
        <begin position="243"/>
        <end position="264"/>
    </location>
</feature>
<organism evidence="7 8">
    <name type="scientific">Maritalea myrionectae</name>
    <dbReference type="NCBI Taxonomy" id="454601"/>
    <lineage>
        <taxon>Bacteria</taxon>
        <taxon>Pseudomonadati</taxon>
        <taxon>Pseudomonadota</taxon>
        <taxon>Alphaproteobacteria</taxon>
        <taxon>Hyphomicrobiales</taxon>
        <taxon>Devosiaceae</taxon>
        <taxon>Maritalea</taxon>
    </lineage>
</organism>
<feature type="transmembrane region" description="Helical" evidence="6">
    <location>
        <begin position="53"/>
        <end position="76"/>
    </location>
</feature>
<sequence>MRRDAMLFLALGVFLLAIAVWQQIPTTLFMLVTASAYALIALGLNVQWGYAGLFNFGVMGFLMVGGVAVTFVSYPINEAFWASDGPFMLFKALLAAIFGGVLVYLATNSQRFGIKGKLRTFLIVVSWATAYIVYRSQIDPAARLIEDEAGFIGGLGLPVVLGWLFGGVLAGAIAYIVGRICLGLRTDYLAIATIGISEIIRALVKNMDWFTRGTLTVSPLPWPTPSPADIVASGLEDATMSTVLARVGFLSLTVLMIAVIFYFLQKAYEGPWGRMMRAIRDNNVSATAIGKNVTKRELEVFILGSILMGIGGAILASFSQILDPSGYQPINHTFIVWVMIIVGGAGNNYGALFGGVFIYIVWTVSEPASVLLFGYISDFSEGAGIGAIPNIESRALQMRVFVLGLVITFALRYFPQGVIPERIRTDK</sequence>
<evidence type="ECO:0000256" key="5">
    <source>
        <dbReference type="ARBA" id="ARBA00023136"/>
    </source>
</evidence>
<feature type="transmembrane region" description="Helical" evidence="6">
    <location>
        <begin position="88"/>
        <end position="106"/>
    </location>
</feature>
<evidence type="ECO:0000256" key="6">
    <source>
        <dbReference type="SAM" id="Phobius"/>
    </source>
</evidence>
<evidence type="ECO:0000256" key="1">
    <source>
        <dbReference type="ARBA" id="ARBA00004651"/>
    </source>
</evidence>
<evidence type="ECO:0000256" key="3">
    <source>
        <dbReference type="ARBA" id="ARBA00022692"/>
    </source>
</evidence>
<dbReference type="EMBL" id="CP021330">
    <property type="protein sequence ID" value="AVX03026.1"/>
    <property type="molecule type" value="Genomic_DNA"/>
</dbReference>
<evidence type="ECO:0000256" key="4">
    <source>
        <dbReference type="ARBA" id="ARBA00022989"/>
    </source>
</evidence>
<feature type="transmembrane region" description="Helical" evidence="6">
    <location>
        <begin position="188"/>
        <end position="204"/>
    </location>
</feature>
<dbReference type="PANTHER" id="PTHR30482">
    <property type="entry name" value="HIGH-AFFINITY BRANCHED-CHAIN AMINO ACID TRANSPORT SYSTEM PERMEASE"/>
    <property type="match status" value="1"/>
</dbReference>
<feature type="transmembrane region" description="Helical" evidence="6">
    <location>
        <begin position="154"/>
        <end position="176"/>
    </location>
</feature>
<keyword evidence="3 6" id="KW-0812">Transmembrane</keyword>
<feature type="transmembrane region" description="Helical" evidence="6">
    <location>
        <begin position="118"/>
        <end position="134"/>
    </location>
</feature>
<dbReference type="Pfam" id="PF02653">
    <property type="entry name" value="BPD_transp_2"/>
    <property type="match status" value="2"/>
</dbReference>
<dbReference type="InterPro" id="IPR001851">
    <property type="entry name" value="ABC_transp_permease"/>
</dbReference>
<dbReference type="GO" id="GO:0015658">
    <property type="term" value="F:branched-chain amino acid transmembrane transporter activity"/>
    <property type="evidence" value="ECO:0007669"/>
    <property type="project" value="InterPro"/>
</dbReference>
<comment type="subcellular location">
    <subcellularLocation>
        <location evidence="1">Cell membrane</location>
        <topology evidence="1">Multi-pass membrane protein</topology>
    </subcellularLocation>
</comment>
<name>A0A2R4MAX6_9HYPH</name>
<keyword evidence="4 6" id="KW-1133">Transmembrane helix</keyword>
<gene>
    <name evidence="7" type="ORF">MXMO3_00480</name>
</gene>
<dbReference type="InterPro" id="IPR043428">
    <property type="entry name" value="LivM-like"/>
</dbReference>
<keyword evidence="2" id="KW-1003">Cell membrane</keyword>